<keyword evidence="4" id="KW-1185">Reference proteome</keyword>
<dbReference type="GO" id="GO:0005774">
    <property type="term" value="C:vacuolar membrane"/>
    <property type="evidence" value="ECO:0007669"/>
    <property type="project" value="TreeGrafter"/>
</dbReference>
<feature type="compositionally biased region" description="Polar residues" evidence="2">
    <location>
        <begin position="513"/>
        <end position="526"/>
    </location>
</feature>
<name>A0A5C3R1P6_9AGAR</name>
<accession>A0A5C3R1P6</accession>
<dbReference type="GO" id="GO:1904262">
    <property type="term" value="P:negative regulation of TORC1 signaling"/>
    <property type="evidence" value="ECO:0007669"/>
    <property type="project" value="TreeGrafter"/>
</dbReference>
<feature type="region of interest" description="Disordered" evidence="2">
    <location>
        <begin position="39"/>
        <end position="98"/>
    </location>
</feature>
<reference evidence="3 4" key="1">
    <citation type="journal article" date="2019" name="Nat. Ecol. Evol.">
        <title>Megaphylogeny resolves global patterns of mushroom evolution.</title>
        <authorList>
            <person name="Varga T."/>
            <person name="Krizsan K."/>
            <person name="Foldi C."/>
            <person name="Dima B."/>
            <person name="Sanchez-Garcia M."/>
            <person name="Sanchez-Ramirez S."/>
            <person name="Szollosi G.J."/>
            <person name="Szarkandi J.G."/>
            <person name="Papp V."/>
            <person name="Albert L."/>
            <person name="Andreopoulos W."/>
            <person name="Angelini C."/>
            <person name="Antonin V."/>
            <person name="Barry K.W."/>
            <person name="Bougher N.L."/>
            <person name="Buchanan P."/>
            <person name="Buyck B."/>
            <person name="Bense V."/>
            <person name="Catcheside P."/>
            <person name="Chovatia M."/>
            <person name="Cooper J."/>
            <person name="Damon W."/>
            <person name="Desjardin D."/>
            <person name="Finy P."/>
            <person name="Geml J."/>
            <person name="Haridas S."/>
            <person name="Hughes K."/>
            <person name="Justo A."/>
            <person name="Karasinski D."/>
            <person name="Kautmanova I."/>
            <person name="Kiss B."/>
            <person name="Kocsube S."/>
            <person name="Kotiranta H."/>
            <person name="LaButti K.M."/>
            <person name="Lechner B.E."/>
            <person name="Liimatainen K."/>
            <person name="Lipzen A."/>
            <person name="Lukacs Z."/>
            <person name="Mihaltcheva S."/>
            <person name="Morgado L.N."/>
            <person name="Niskanen T."/>
            <person name="Noordeloos M.E."/>
            <person name="Ohm R.A."/>
            <person name="Ortiz-Santana B."/>
            <person name="Ovrebo C."/>
            <person name="Racz N."/>
            <person name="Riley R."/>
            <person name="Savchenko A."/>
            <person name="Shiryaev A."/>
            <person name="Soop K."/>
            <person name="Spirin V."/>
            <person name="Szebenyi C."/>
            <person name="Tomsovsky M."/>
            <person name="Tulloss R.E."/>
            <person name="Uehling J."/>
            <person name="Grigoriev I.V."/>
            <person name="Vagvolgyi C."/>
            <person name="Papp T."/>
            <person name="Martin F.M."/>
            <person name="Miettinen O."/>
            <person name="Hibbett D.S."/>
            <person name="Nagy L.G."/>
        </authorList>
    </citation>
    <scope>NUCLEOTIDE SEQUENCE [LARGE SCALE GENOMIC DNA]</scope>
    <source>
        <strain evidence="3 4">CBS 309.79</strain>
    </source>
</reference>
<comment type="similarity">
    <text evidence="1">Belongs to the NPR2 family.</text>
</comment>
<dbReference type="OrthoDB" id="338854at2759"/>
<gene>
    <name evidence="3" type="ORF">BDV98DRAFT_558109</name>
</gene>
<dbReference type="InterPro" id="IPR009348">
    <property type="entry name" value="NPR2-like"/>
</dbReference>
<dbReference type="Proteomes" id="UP000305067">
    <property type="component" value="Unassembled WGS sequence"/>
</dbReference>
<dbReference type="Pfam" id="PF06218">
    <property type="entry name" value="NPR2"/>
    <property type="match status" value="2"/>
</dbReference>
<proteinExistence type="inferred from homology"/>
<dbReference type="EMBL" id="ML178814">
    <property type="protein sequence ID" value="TFL07588.1"/>
    <property type="molecule type" value="Genomic_DNA"/>
</dbReference>
<feature type="region of interest" description="Disordered" evidence="2">
    <location>
        <begin position="456"/>
        <end position="550"/>
    </location>
</feature>
<dbReference type="STRING" id="1884261.A0A5C3R1P6"/>
<dbReference type="AlphaFoldDB" id="A0A5C3R1P6"/>
<dbReference type="GO" id="GO:0010508">
    <property type="term" value="P:positive regulation of autophagy"/>
    <property type="evidence" value="ECO:0007669"/>
    <property type="project" value="TreeGrafter"/>
</dbReference>
<evidence type="ECO:0000313" key="3">
    <source>
        <dbReference type="EMBL" id="TFL07588.1"/>
    </source>
</evidence>
<protein>
    <submittedName>
        <fullName evidence="3">Nitrogen permease regulator 2-domain-containing protein</fullName>
    </submittedName>
</protein>
<evidence type="ECO:0000256" key="1">
    <source>
        <dbReference type="ARBA" id="ARBA00008433"/>
    </source>
</evidence>
<dbReference type="GO" id="GO:1990130">
    <property type="term" value="C:GATOR1 complex"/>
    <property type="evidence" value="ECO:0007669"/>
    <property type="project" value="TreeGrafter"/>
</dbReference>
<evidence type="ECO:0000313" key="4">
    <source>
        <dbReference type="Proteomes" id="UP000305067"/>
    </source>
</evidence>
<feature type="compositionally biased region" description="Polar residues" evidence="2">
    <location>
        <begin position="457"/>
        <end position="471"/>
    </location>
</feature>
<dbReference type="PANTHER" id="PTHR12991:SF10">
    <property type="entry name" value="GATOR COMPLEX PROTEIN NPRL2"/>
    <property type="match status" value="1"/>
</dbReference>
<dbReference type="PANTHER" id="PTHR12991">
    <property type="entry name" value="NITROGEN PERMEASE REGULATOR 2/TUMOR SUPPRESSOR CANDIDATE 4"/>
    <property type="match status" value="1"/>
</dbReference>
<sequence length="601" mass="67184">MASHSFLPRIQSVVYAVFDVRLGPKIVYQVPEGLIGVPSSPGDSLPSHDLPTSAEQHAAQEFPTSRTHPDPTSPSSDIAFEEPTSAFPPSPPASQAAGVSPRTLFQFDDVSKYVIPHSALCGRLVTFATKNCRIIGFPAELKGDYERNYFCYNVCFVFDRAADLSCYEPIVRKISRVLRSCEEESAFLSRPPKKNAMSSILEQLYEDLNSYSETSIPIDRFNSIELKIFPFYPNPPQVKDWMVPLALINLSKRIEDNWDLTMQRVCRHVDGTNHVARIAHLADCDIELARSAVSHLLYHQVIMTIDIFQFSNMYTLSKAVQWLADESHVREECGPYVSRPGKSMPDWPTLLHLYSRLKPGLTVLEWMKSNDVASYEIDVRRFVSFGVIKGFLHRVHRWPLLLRHQASQLYVDQIAPASSSLNPPAFMGPVFTSSGPSSHSSSSWTDDTMRGRASHFEANSSTSTTSAGQQPRTRKHSAAESALEQLRAKDGHVSGLSTHGASLRQPRDEPSVLFQSDNRLSTNRTVQEPPRPRFSRSPTAPASIPAPHLRPPQELIPLLNGENHTDELCSRFHVGWPTLEEWLNVIGGASGEHGRILIVLR</sequence>
<evidence type="ECO:0000256" key="2">
    <source>
        <dbReference type="SAM" id="MobiDB-lite"/>
    </source>
</evidence>
<organism evidence="3 4">
    <name type="scientific">Pterulicium gracile</name>
    <dbReference type="NCBI Taxonomy" id="1884261"/>
    <lineage>
        <taxon>Eukaryota</taxon>
        <taxon>Fungi</taxon>
        <taxon>Dikarya</taxon>
        <taxon>Basidiomycota</taxon>
        <taxon>Agaricomycotina</taxon>
        <taxon>Agaricomycetes</taxon>
        <taxon>Agaricomycetidae</taxon>
        <taxon>Agaricales</taxon>
        <taxon>Pleurotineae</taxon>
        <taxon>Pterulaceae</taxon>
        <taxon>Pterulicium</taxon>
    </lineage>
</organism>
<dbReference type="GO" id="GO:0005096">
    <property type="term" value="F:GTPase activator activity"/>
    <property type="evidence" value="ECO:0007669"/>
    <property type="project" value="TreeGrafter"/>
</dbReference>